<keyword evidence="2 3" id="KW-0802">TPR repeat</keyword>
<dbReference type="Proteomes" id="UP000001941">
    <property type="component" value="Chromosome"/>
</dbReference>
<accession>Q2FUH1</accession>
<evidence type="ECO:0000256" key="1">
    <source>
        <dbReference type="ARBA" id="ARBA00022737"/>
    </source>
</evidence>
<dbReference type="InterPro" id="IPR019734">
    <property type="entry name" value="TPR_rpt"/>
</dbReference>
<evidence type="ECO:0000313" key="4">
    <source>
        <dbReference type="EMBL" id="ABD40650.1"/>
    </source>
</evidence>
<gene>
    <name evidence="4" type="ordered locus">Mhun_0900</name>
</gene>
<proteinExistence type="predicted"/>
<dbReference type="Pfam" id="PF13181">
    <property type="entry name" value="TPR_8"/>
    <property type="match status" value="1"/>
</dbReference>
<feature type="repeat" description="TPR" evidence="3">
    <location>
        <begin position="61"/>
        <end position="94"/>
    </location>
</feature>
<dbReference type="EMBL" id="CP000254">
    <property type="protein sequence ID" value="ABD40650.1"/>
    <property type="molecule type" value="Genomic_DNA"/>
</dbReference>
<organism evidence="4 5">
    <name type="scientific">Methanospirillum hungatei JF-1 (strain ATCC 27890 / DSM 864 / NBRC 100397 / JF-1)</name>
    <dbReference type="NCBI Taxonomy" id="323259"/>
    <lineage>
        <taxon>Archaea</taxon>
        <taxon>Methanobacteriati</taxon>
        <taxon>Methanobacteriota</taxon>
        <taxon>Stenosarchaea group</taxon>
        <taxon>Methanomicrobia</taxon>
        <taxon>Methanomicrobiales</taxon>
        <taxon>Methanospirillaceae</taxon>
        <taxon>Methanospirillum</taxon>
    </lineage>
</organism>
<dbReference type="PROSITE" id="PS50293">
    <property type="entry name" value="TPR_REGION"/>
    <property type="match status" value="1"/>
</dbReference>
<feature type="repeat" description="TPR" evidence="3">
    <location>
        <begin position="26"/>
        <end position="59"/>
    </location>
</feature>
<dbReference type="PROSITE" id="PS50005">
    <property type="entry name" value="TPR"/>
    <property type="match status" value="3"/>
</dbReference>
<evidence type="ECO:0000256" key="2">
    <source>
        <dbReference type="ARBA" id="ARBA00022803"/>
    </source>
</evidence>
<reference evidence="5" key="1">
    <citation type="journal article" date="2016" name="Stand. Genomic Sci.">
        <title>Complete genome sequence of Methanospirillum hungatei type strain JF1.</title>
        <authorList>
            <person name="Gunsalus R.P."/>
            <person name="Cook L.E."/>
            <person name="Crable B."/>
            <person name="Rohlin L."/>
            <person name="McDonald E."/>
            <person name="Mouttaki H."/>
            <person name="Sieber J.R."/>
            <person name="Poweleit N."/>
            <person name="Zhou H."/>
            <person name="Lapidus A.L."/>
            <person name="Daligault H.E."/>
            <person name="Land M."/>
            <person name="Gilna P."/>
            <person name="Ivanova N."/>
            <person name="Kyrpides N."/>
            <person name="Culley D.E."/>
            <person name="McInerney M.J."/>
        </authorList>
    </citation>
    <scope>NUCLEOTIDE SEQUENCE [LARGE SCALE GENOMIC DNA]</scope>
    <source>
        <strain evidence="5">ATCC 27890 / DSM 864 / NBRC 100397 / JF-1</strain>
    </source>
</reference>
<dbReference type="EnsemblBacteria" id="ABD40650">
    <property type="protein sequence ID" value="ABD40650"/>
    <property type="gene ID" value="Mhun_0900"/>
</dbReference>
<dbReference type="InterPro" id="IPR011990">
    <property type="entry name" value="TPR-like_helical_dom_sf"/>
</dbReference>
<dbReference type="GeneID" id="3923908"/>
<dbReference type="RefSeq" id="WP_011447929.1">
    <property type="nucleotide sequence ID" value="NC_007796.1"/>
</dbReference>
<evidence type="ECO:0000313" key="5">
    <source>
        <dbReference type="Proteomes" id="UP000001941"/>
    </source>
</evidence>
<dbReference type="AlphaFoldDB" id="Q2FUH1"/>
<name>Q2FUH1_METHJ</name>
<dbReference type="PANTHER" id="PTHR44943:SF8">
    <property type="entry name" value="TPR REPEAT-CONTAINING PROTEIN MJ0263"/>
    <property type="match status" value="1"/>
</dbReference>
<dbReference type="OrthoDB" id="115601at2157"/>
<dbReference type="Pfam" id="PF13414">
    <property type="entry name" value="TPR_11"/>
    <property type="match status" value="1"/>
</dbReference>
<dbReference type="Gene3D" id="1.25.40.10">
    <property type="entry name" value="Tetratricopeptide repeat domain"/>
    <property type="match status" value="1"/>
</dbReference>
<dbReference type="PANTHER" id="PTHR44943">
    <property type="entry name" value="CELLULOSE SYNTHASE OPERON PROTEIN C"/>
    <property type="match status" value="1"/>
</dbReference>
<dbReference type="InParanoid" id="Q2FUH1"/>
<dbReference type="SMART" id="SM00028">
    <property type="entry name" value="TPR"/>
    <property type="match status" value="3"/>
</dbReference>
<dbReference type="SUPFAM" id="SSF48452">
    <property type="entry name" value="TPR-like"/>
    <property type="match status" value="1"/>
</dbReference>
<dbReference type="STRING" id="323259.Mhun_0900"/>
<evidence type="ECO:0000256" key="3">
    <source>
        <dbReference type="PROSITE-ProRule" id="PRU00339"/>
    </source>
</evidence>
<sequence>MLKKYPIVFLIPMLVLAASGAPVYTGEELFEIGNEHYAQGSLEKAIELWMQAKQIDPSLSANAWYNTGLAYAAMKEYEKAIMAWNETIMLVPNSSMAYDNMGTAYGLLGRYEEAGMAYDMAIAIDPDVVKYRIDKELLLKSAPKEETPLSPLSAFLALITVLGILSRYSGDS</sequence>
<dbReference type="KEGG" id="mhu:Mhun_0900"/>
<dbReference type="HOGENOM" id="CLU_1551830_0_0_2"/>
<dbReference type="eggNOG" id="arCOG03038">
    <property type="taxonomic scope" value="Archaea"/>
</dbReference>
<protein>
    <submittedName>
        <fullName evidence="4">TPR repeat</fullName>
    </submittedName>
</protein>
<keyword evidence="5" id="KW-1185">Reference proteome</keyword>
<keyword evidence="1" id="KW-0677">Repeat</keyword>
<dbReference type="InterPro" id="IPR051685">
    <property type="entry name" value="Ycf3/AcsC/BcsC/TPR_MFPF"/>
</dbReference>
<feature type="repeat" description="TPR" evidence="3">
    <location>
        <begin position="95"/>
        <end position="128"/>
    </location>
</feature>